<proteinExistence type="predicted"/>
<evidence type="ECO:0000256" key="1">
    <source>
        <dbReference type="SAM" id="MobiDB-lite"/>
    </source>
</evidence>
<accession>A0A8I0A7B9</accession>
<gene>
    <name evidence="2" type="ORF">H8S54_01245</name>
</gene>
<dbReference type="Gene3D" id="3.40.50.300">
    <property type="entry name" value="P-loop containing nucleotide triphosphate hydrolases"/>
    <property type="match status" value="1"/>
</dbReference>
<keyword evidence="3" id="KW-1185">Reference proteome</keyword>
<reference evidence="2 3" key="1">
    <citation type="submission" date="2020-08" db="EMBL/GenBank/DDBJ databases">
        <title>Genome public.</title>
        <authorList>
            <person name="Liu C."/>
            <person name="Sun Q."/>
        </authorList>
    </citation>
    <scope>NUCLEOTIDE SEQUENCE [LARGE SCALE GENOMIC DNA]</scope>
    <source>
        <strain evidence="2 3">BX17</strain>
    </source>
</reference>
<dbReference type="SUPFAM" id="SSF52540">
    <property type="entry name" value="P-loop containing nucleoside triphosphate hydrolases"/>
    <property type="match status" value="1"/>
</dbReference>
<dbReference type="GO" id="GO:0005524">
    <property type="term" value="F:ATP binding"/>
    <property type="evidence" value="ECO:0007669"/>
    <property type="project" value="InterPro"/>
</dbReference>
<sequence>MKKLVLIGRSEAGKTTLTQALRGEKIHYHKTQYVNNFDVIVDTPGEYAQTQGLGHALALYTYESDVVGLLVSAIEPYCLFPPCITCMANREVIGIVTKIHNPQANVKLATSWLQLAGCKKIFYVDSKQQEGIPEILEYLREEGDVMPWEEAPGKPKADLDEPEDTSEEPSGKSTEESKENKP</sequence>
<feature type="region of interest" description="Disordered" evidence="1">
    <location>
        <begin position="146"/>
        <end position="182"/>
    </location>
</feature>
<dbReference type="InterPro" id="IPR012381">
    <property type="entry name" value="EutP_PduV"/>
</dbReference>
<evidence type="ECO:0000313" key="3">
    <source>
        <dbReference type="Proteomes" id="UP000652847"/>
    </source>
</evidence>
<protein>
    <submittedName>
        <fullName evidence="2">Ethanolamine utilization protein EutP</fullName>
    </submittedName>
</protein>
<dbReference type="InterPro" id="IPR027417">
    <property type="entry name" value="P-loop_NTPase"/>
</dbReference>
<organism evidence="2 3">
    <name type="scientific">Blautia segnis</name>
    <dbReference type="NCBI Taxonomy" id="2763030"/>
    <lineage>
        <taxon>Bacteria</taxon>
        <taxon>Bacillati</taxon>
        <taxon>Bacillota</taxon>
        <taxon>Clostridia</taxon>
        <taxon>Lachnospirales</taxon>
        <taxon>Lachnospiraceae</taxon>
        <taxon>Blautia</taxon>
    </lineage>
</organism>
<dbReference type="PANTHER" id="PTHR40453">
    <property type="entry name" value="PROTEIN YOEF"/>
    <property type="match status" value="1"/>
</dbReference>
<dbReference type="GO" id="GO:0006576">
    <property type="term" value="P:biogenic amine metabolic process"/>
    <property type="evidence" value="ECO:0007669"/>
    <property type="project" value="InterPro"/>
</dbReference>
<feature type="compositionally biased region" description="Basic and acidic residues" evidence="1">
    <location>
        <begin position="169"/>
        <end position="182"/>
    </location>
</feature>
<dbReference type="AlphaFoldDB" id="A0A8I0A7B9"/>
<comment type="caution">
    <text evidence="2">The sequence shown here is derived from an EMBL/GenBank/DDBJ whole genome shotgun (WGS) entry which is preliminary data.</text>
</comment>
<dbReference type="PANTHER" id="PTHR40453:SF1">
    <property type="entry name" value="PROTEIN YOEF"/>
    <property type="match status" value="1"/>
</dbReference>
<evidence type="ECO:0000313" key="2">
    <source>
        <dbReference type="EMBL" id="MBC5649779.1"/>
    </source>
</evidence>
<name>A0A8I0A7B9_9FIRM</name>
<dbReference type="RefSeq" id="WP_021924990.1">
    <property type="nucleotide sequence ID" value="NZ_JACOOT010000003.1"/>
</dbReference>
<dbReference type="EMBL" id="JACOOT010000003">
    <property type="protein sequence ID" value="MBC5649779.1"/>
    <property type="molecule type" value="Genomic_DNA"/>
</dbReference>
<dbReference type="Pfam" id="PF10662">
    <property type="entry name" value="PduV-EutP"/>
    <property type="match status" value="1"/>
</dbReference>
<dbReference type="Proteomes" id="UP000652847">
    <property type="component" value="Unassembled WGS sequence"/>
</dbReference>